<organism evidence="2 3">
    <name type="scientific">Pseudomonas orientalis</name>
    <dbReference type="NCBI Taxonomy" id="76758"/>
    <lineage>
        <taxon>Bacteria</taxon>
        <taxon>Pseudomonadati</taxon>
        <taxon>Pseudomonadota</taxon>
        <taxon>Gammaproteobacteria</taxon>
        <taxon>Pseudomonadales</taxon>
        <taxon>Pseudomonadaceae</taxon>
        <taxon>Pseudomonas</taxon>
    </lineage>
</organism>
<protein>
    <submittedName>
        <fullName evidence="2">Uncharacterized protein</fullName>
    </submittedName>
</protein>
<gene>
    <name evidence="2" type="ORF">BOP93_13325</name>
</gene>
<proteinExistence type="predicted"/>
<evidence type="ECO:0000313" key="2">
    <source>
        <dbReference type="EMBL" id="AUZ46530.1"/>
    </source>
</evidence>
<dbReference type="EMBL" id="CP018049">
    <property type="protein sequence ID" value="AUZ46530.1"/>
    <property type="molecule type" value="Genomic_DNA"/>
</dbReference>
<dbReference type="KEGG" id="poi:BOP93_13325"/>
<evidence type="ECO:0000313" key="3">
    <source>
        <dbReference type="Proteomes" id="UP000239888"/>
    </source>
</evidence>
<sequence>MAQQPKKQWFRAKYQRKKPGSSTSSTGAKSFFVFTHQEAIDTLLFEQRTAYPDNDVLVTAG</sequence>
<dbReference type="RefSeq" id="WP_104503060.1">
    <property type="nucleotide sequence ID" value="NZ_CP018049.1"/>
</dbReference>
<reference evidence="2 3" key="1">
    <citation type="journal article" date="2018" name="Front. Microbiol.">
        <title>Pseudomonas orientalis F9: A Potent Antagonist against Phytopathogens with Phytotoxic Effect in the Apple Flower.</title>
        <authorList>
            <person name="Zengerer V."/>
            <person name="Schmid M."/>
            <person name="Bieri M."/>
            <person name="Muller D.C."/>
            <person name="Remus-Emsermann M.N.P."/>
            <person name="Ahrens C.H."/>
            <person name="Pelludat C."/>
        </authorList>
    </citation>
    <scope>NUCLEOTIDE SEQUENCE [LARGE SCALE GENOMIC DNA]</scope>
    <source>
        <strain evidence="2 3">F9</strain>
    </source>
</reference>
<dbReference type="Proteomes" id="UP000239888">
    <property type="component" value="Chromosome"/>
</dbReference>
<dbReference type="AlphaFoldDB" id="A0A2L0RWY1"/>
<name>A0A2L0RWY1_9PSED</name>
<feature type="compositionally biased region" description="Basic residues" evidence="1">
    <location>
        <begin position="8"/>
        <end position="19"/>
    </location>
</feature>
<feature type="region of interest" description="Disordered" evidence="1">
    <location>
        <begin position="1"/>
        <end position="26"/>
    </location>
</feature>
<accession>A0A2L0RWY1</accession>
<evidence type="ECO:0000256" key="1">
    <source>
        <dbReference type="SAM" id="MobiDB-lite"/>
    </source>
</evidence>